<reference evidence="2 3" key="1">
    <citation type="journal article" date="2019" name="Mar. Drugs">
        <title>Comparative Genomics and CAZyme Genome Repertoires of Marine Zobellia amurskyensis KMM 3526(T) and Zobellia laminariae KMM 3676(T).</title>
        <authorList>
            <person name="Chernysheva N."/>
            <person name="Bystritskaya E."/>
            <person name="Stenkova A."/>
            <person name="Golovkin I."/>
            <person name="Nedashkovskaya O."/>
            <person name="Isaeva M."/>
        </authorList>
    </citation>
    <scope>NUCLEOTIDE SEQUENCE [LARGE SCALE GENOMIC DNA]</scope>
    <source>
        <strain evidence="2 3">KMM 3526</strain>
    </source>
</reference>
<name>A0A7X2ZSR6_9FLAO</name>
<comment type="caution">
    <text evidence="2">The sequence shown here is derived from an EMBL/GenBank/DDBJ whole genome shotgun (WGS) entry which is preliminary data.</text>
</comment>
<dbReference type="OrthoDB" id="8560232at2"/>
<dbReference type="SMART" id="SM00871">
    <property type="entry name" value="AraC_E_bind"/>
    <property type="match status" value="1"/>
</dbReference>
<dbReference type="AlphaFoldDB" id="A0A7X2ZSR6"/>
<proteinExistence type="predicted"/>
<evidence type="ECO:0000313" key="3">
    <source>
        <dbReference type="Proteomes" id="UP000540519"/>
    </source>
</evidence>
<dbReference type="PANTHER" id="PTHR40055">
    <property type="entry name" value="TRANSCRIPTIONAL REGULATOR YGIV-RELATED"/>
    <property type="match status" value="1"/>
</dbReference>
<dbReference type="Proteomes" id="UP000540519">
    <property type="component" value="Unassembled WGS sequence"/>
</dbReference>
<keyword evidence="3" id="KW-1185">Reference proteome</keyword>
<evidence type="ECO:0000313" key="2">
    <source>
        <dbReference type="EMBL" id="MUH35726.1"/>
    </source>
</evidence>
<dbReference type="InterPro" id="IPR011256">
    <property type="entry name" value="Reg_factor_effector_dom_sf"/>
</dbReference>
<gene>
    <name evidence="2" type="ORF">D9O36_07735</name>
</gene>
<feature type="domain" description="AraC effector-binding" evidence="1">
    <location>
        <begin position="1"/>
        <end position="158"/>
    </location>
</feature>
<dbReference type="RefSeq" id="WP_155599476.1">
    <property type="nucleotide sequence ID" value="NZ_RCNR01000010.1"/>
</dbReference>
<protein>
    <submittedName>
        <fullName evidence="2">AraC family transcriptional regulator</fullName>
    </submittedName>
</protein>
<evidence type="ECO:0000259" key="1">
    <source>
        <dbReference type="SMART" id="SM00871"/>
    </source>
</evidence>
<dbReference type="PANTHER" id="PTHR40055:SF1">
    <property type="entry name" value="TRANSCRIPTIONAL REGULATOR YGIV-RELATED"/>
    <property type="match status" value="1"/>
</dbReference>
<dbReference type="Pfam" id="PF06445">
    <property type="entry name" value="GyrI-like"/>
    <property type="match status" value="1"/>
</dbReference>
<dbReference type="EMBL" id="RCNR01000010">
    <property type="protein sequence ID" value="MUH35726.1"/>
    <property type="molecule type" value="Genomic_DNA"/>
</dbReference>
<dbReference type="Gene3D" id="3.20.80.10">
    <property type="entry name" value="Regulatory factor, effector binding domain"/>
    <property type="match status" value="1"/>
</dbReference>
<dbReference type="InterPro" id="IPR050908">
    <property type="entry name" value="SmbC-like"/>
</dbReference>
<sequence length="160" mass="18521">MEPRIVTLEEKKMVGHSLKMSLAANRTFDLWSGFMPLKRHITNTIGSDLYSIQVYGTFPDATSFSPTTEFEKWATVEVSEYVKYAADFKTLTLQGGLYAVFIHKGQPSEFKKTMDFIFGEWIPASKYELDHRPQFEILGEKYKNNHPDSEEEVWIPVKLE</sequence>
<dbReference type="InterPro" id="IPR010499">
    <property type="entry name" value="AraC_E-bd"/>
</dbReference>
<dbReference type="InterPro" id="IPR029442">
    <property type="entry name" value="GyrI-like"/>
</dbReference>
<dbReference type="SUPFAM" id="SSF55136">
    <property type="entry name" value="Probable bacterial effector-binding domain"/>
    <property type="match status" value="1"/>
</dbReference>
<organism evidence="2 3">
    <name type="scientific">Zobellia amurskyensis</name>
    <dbReference type="NCBI Taxonomy" id="248905"/>
    <lineage>
        <taxon>Bacteria</taxon>
        <taxon>Pseudomonadati</taxon>
        <taxon>Bacteroidota</taxon>
        <taxon>Flavobacteriia</taxon>
        <taxon>Flavobacteriales</taxon>
        <taxon>Flavobacteriaceae</taxon>
        <taxon>Zobellia</taxon>
    </lineage>
</organism>
<accession>A0A7X2ZSR6</accession>